<evidence type="ECO:0000313" key="7">
    <source>
        <dbReference type="Proteomes" id="UP000092544"/>
    </source>
</evidence>
<dbReference type="PANTHER" id="PTHR30055">
    <property type="entry name" value="HTH-TYPE TRANSCRIPTIONAL REGULATOR RUTR"/>
    <property type="match status" value="1"/>
</dbReference>
<sequence length="188" mass="21021">MKTSSNKQPDKDTKTRIMDSAERAIVQSGYGAFSFRDIAEEIGIKSASVHYHYPTKGDLAVAVMTRFTDEFRALLPDPKVASIDPRAMLDGFIDGFKKKIVEQHNMSLCTMLTADKHLLPESVGVALAEFYEVKLSWLTQVFVRLNNLDEDQARLKAGQLLASLHGASVLVQATGEVDWYEKALSLWR</sequence>
<dbReference type="PRINTS" id="PR00455">
    <property type="entry name" value="HTHTETR"/>
</dbReference>
<dbReference type="Pfam" id="PF00440">
    <property type="entry name" value="TetR_N"/>
    <property type="match status" value="1"/>
</dbReference>
<evidence type="ECO:0000313" key="6">
    <source>
        <dbReference type="EMBL" id="SBS25359.1"/>
    </source>
</evidence>
<name>A0A1A8T169_9GAMM</name>
<evidence type="ECO:0000256" key="4">
    <source>
        <dbReference type="PROSITE-ProRule" id="PRU00335"/>
    </source>
</evidence>
<dbReference type="InterPro" id="IPR001647">
    <property type="entry name" value="HTH_TetR"/>
</dbReference>
<dbReference type="PANTHER" id="PTHR30055:SF234">
    <property type="entry name" value="HTH-TYPE TRANSCRIPTIONAL REGULATOR BETI"/>
    <property type="match status" value="1"/>
</dbReference>
<dbReference type="SUPFAM" id="SSF46689">
    <property type="entry name" value="Homeodomain-like"/>
    <property type="match status" value="1"/>
</dbReference>
<dbReference type="SUPFAM" id="SSF48498">
    <property type="entry name" value="Tetracyclin repressor-like, C-terminal domain"/>
    <property type="match status" value="1"/>
</dbReference>
<dbReference type="OrthoDB" id="9809772at2"/>
<keyword evidence="2 4" id="KW-0238">DNA-binding</keyword>
<dbReference type="STRING" id="1792290.MSP8886_00255"/>
<keyword evidence="1" id="KW-0805">Transcription regulation</keyword>
<dbReference type="GO" id="GO:0003700">
    <property type="term" value="F:DNA-binding transcription factor activity"/>
    <property type="evidence" value="ECO:0007669"/>
    <property type="project" value="TreeGrafter"/>
</dbReference>
<feature type="DNA-binding region" description="H-T-H motif" evidence="4">
    <location>
        <begin position="34"/>
        <end position="53"/>
    </location>
</feature>
<dbReference type="EMBL" id="FLOB01000001">
    <property type="protein sequence ID" value="SBS25359.1"/>
    <property type="molecule type" value="Genomic_DNA"/>
</dbReference>
<feature type="domain" description="HTH tetR-type" evidence="5">
    <location>
        <begin position="11"/>
        <end position="71"/>
    </location>
</feature>
<dbReference type="Gene3D" id="1.10.357.10">
    <property type="entry name" value="Tetracycline Repressor, domain 2"/>
    <property type="match status" value="1"/>
</dbReference>
<dbReference type="AlphaFoldDB" id="A0A1A8T169"/>
<dbReference type="RefSeq" id="WP_067011909.1">
    <property type="nucleotide sequence ID" value="NZ_FLOB01000001.1"/>
</dbReference>
<accession>A0A1A8T169</accession>
<evidence type="ECO:0000256" key="3">
    <source>
        <dbReference type="ARBA" id="ARBA00023163"/>
    </source>
</evidence>
<evidence type="ECO:0000259" key="5">
    <source>
        <dbReference type="PROSITE" id="PS50977"/>
    </source>
</evidence>
<evidence type="ECO:0000256" key="2">
    <source>
        <dbReference type="ARBA" id="ARBA00023125"/>
    </source>
</evidence>
<dbReference type="InterPro" id="IPR050109">
    <property type="entry name" value="HTH-type_TetR-like_transc_reg"/>
</dbReference>
<dbReference type="InterPro" id="IPR036271">
    <property type="entry name" value="Tet_transcr_reg_TetR-rel_C_sf"/>
</dbReference>
<dbReference type="PROSITE" id="PS50977">
    <property type="entry name" value="HTH_TETR_2"/>
    <property type="match status" value="1"/>
</dbReference>
<keyword evidence="3" id="KW-0804">Transcription</keyword>
<dbReference type="GO" id="GO:0000976">
    <property type="term" value="F:transcription cis-regulatory region binding"/>
    <property type="evidence" value="ECO:0007669"/>
    <property type="project" value="TreeGrafter"/>
</dbReference>
<proteinExistence type="predicted"/>
<keyword evidence="7" id="KW-1185">Reference proteome</keyword>
<gene>
    <name evidence="6" type="ORF">MSP8886_00255</name>
</gene>
<protein>
    <submittedName>
        <fullName evidence="6">Bacterial regulatory proteins, tetR family</fullName>
    </submittedName>
</protein>
<organism evidence="6 7">
    <name type="scientific">Marinomonas spartinae</name>
    <dbReference type="NCBI Taxonomy" id="1792290"/>
    <lineage>
        <taxon>Bacteria</taxon>
        <taxon>Pseudomonadati</taxon>
        <taxon>Pseudomonadota</taxon>
        <taxon>Gammaproteobacteria</taxon>
        <taxon>Oceanospirillales</taxon>
        <taxon>Oceanospirillaceae</taxon>
        <taxon>Marinomonas</taxon>
    </lineage>
</organism>
<dbReference type="Proteomes" id="UP000092544">
    <property type="component" value="Unassembled WGS sequence"/>
</dbReference>
<reference evidence="6 7" key="1">
    <citation type="submission" date="2016-06" db="EMBL/GenBank/DDBJ databases">
        <authorList>
            <person name="Kjaerup R.B."/>
            <person name="Dalgaard T.S."/>
            <person name="Juul-Madsen H.R."/>
        </authorList>
    </citation>
    <scope>NUCLEOTIDE SEQUENCE [LARGE SCALE GENOMIC DNA]</scope>
    <source>
        <strain evidence="6 7">CECT 8886</strain>
    </source>
</reference>
<evidence type="ECO:0000256" key="1">
    <source>
        <dbReference type="ARBA" id="ARBA00023015"/>
    </source>
</evidence>
<dbReference type="InterPro" id="IPR009057">
    <property type="entry name" value="Homeodomain-like_sf"/>
</dbReference>